<dbReference type="EC" id="1.-.-.-" evidence="3"/>
<dbReference type="InterPro" id="IPR036661">
    <property type="entry name" value="Luciferase-like_sf"/>
</dbReference>
<organism evidence="3 4">
    <name type="scientific">Streptomyces cinereoruber</name>
    <dbReference type="NCBI Taxonomy" id="67260"/>
    <lineage>
        <taxon>Bacteria</taxon>
        <taxon>Bacillati</taxon>
        <taxon>Actinomycetota</taxon>
        <taxon>Actinomycetes</taxon>
        <taxon>Kitasatosporales</taxon>
        <taxon>Streptomycetaceae</taxon>
        <taxon>Streptomyces</taxon>
    </lineage>
</organism>
<keyword evidence="4" id="KW-1185">Reference proteome</keyword>
<evidence type="ECO:0000313" key="4">
    <source>
        <dbReference type="Proteomes" id="UP000326029"/>
    </source>
</evidence>
<feature type="domain" description="Luciferase-like" evidence="2">
    <location>
        <begin position="3"/>
        <end position="273"/>
    </location>
</feature>
<name>A0ABX6BQE2_9ACTN</name>
<dbReference type="Proteomes" id="UP000326029">
    <property type="component" value="Chromosome"/>
</dbReference>
<reference evidence="3 4" key="1">
    <citation type="submission" date="2017-09" db="EMBL/GenBank/DDBJ databases">
        <authorList>
            <person name="Lee N."/>
            <person name="Cho B.-K."/>
        </authorList>
    </citation>
    <scope>NUCLEOTIDE SEQUENCE [LARGE SCALE GENOMIC DNA]</scope>
    <source>
        <strain evidence="3 4">ATCC 19740</strain>
    </source>
</reference>
<dbReference type="InterPro" id="IPR050564">
    <property type="entry name" value="F420-G6PD/mer"/>
</dbReference>
<dbReference type="EMBL" id="CP023693">
    <property type="protein sequence ID" value="QEV36046.1"/>
    <property type="molecule type" value="Genomic_DNA"/>
</dbReference>
<dbReference type="PANTHER" id="PTHR43244">
    <property type="match status" value="1"/>
</dbReference>
<gene>
    <name evidence="3" type="ORF">CP977_30955</name>
</gene>
<dbReference type="InterPro" id="IPR011251">
    <property type="entry name" value="Luciferase-like_dom"/>
</dbReference>
<dbReference type="Pfam" id="PF00296">
    <property type="entry name" value="Bac_luciferase"/>
    <property type="match status" value="1"/>
</dbReference>
<proteinExistence type="predicted"/>
<dbReference type="RefSeq" id="WP_062759840.1">
    <property type="nucleotide sequence ID" value="NZ_CP023693.1"/>
</dbReference>
<keyword evidence="1 3" id="KW-0560">Oxidoreductase</keyword>
<accession>A0ABX6BQE2</accession>
<dbReference type="NCBIfam" id="TIGR03557">
    <property type="entry name" value="F420_G6P_family"/>
    <property type="match status" value="1"/>
</dbReference>
<dbReference type="GeneID" id="95458184"/>
<dbReference type="PANTHER" id="PTHR43244:SF1">
    <property type="entry name" value="5,10-METHYLENETETRAHYDROMETHANOPTERIN REDUCTASE"/>
    <property type="match status" value="1"/>
</dbReference>
<dbReference type="SUPFAM" id="SSF51679">
    <property type="entry name" value="Bacterial luciferase-like"/>
    <property type="match status" value="1"/>
</dbReference>
<evidence type="ECO:0000256" key="1">
    <source>
        <dbReference type="ARBA" id="ARBA00023002"/>
    </source>
</evidence>
<evidence type="ECO:0000259" key="2">
    <source>
        <dbReference type="Pfam" id="PF00296"/>
    </source>
</evidence>
<dbReference type="InterPro" id="IPR019945">
    <property type="entry name" value="F420_G6P_DH-rel"/>
</dbReference>
<evidence type="ECO:0000313" key="3">
    <source>
        <dbReference type="EMBL" id="QEV36046.1"/>
    </source>
</evidence>
<dbReference type="CDD" id="cd01097">
    <property type="entry name" value="Tetrahydromethanopterin_reductase"/>
    <property type="match status" value="1"/>
</dbReference>
<dbReference type="Gene3D" id="3.20.20.30">
    <property type="entry name" value="Luciferase-like domain"/>
    <property type="match status" value="1"/>
</dbReference>
<protein>
    <submittedName>
        <fullName evidence="3">TIGR03557 family F420-dependent LLM class oxidoreductase</fullName>
        <ecNumber evidence="3">1.-.-.-</ecNumber>
    </submittedName>
</protein>
<sequence length="327" mass="35737">MVKFGYMLMTEQSGPRELVAHSAAAERAGFDFELISDHYSPWLKEQGHAAYAWSVLGAITQATERVELMTYVTAPIMRYHPAVVAQKAATVGLLSGDRFTLGLGSGENLNEHVVGAGWPSVTVRHEMLSEALEIIRSLLDGDLVNFTGKHYQVDSAKLWDLPQRRVPIATAISGERSIHRFAPASDAMIAIEPKAWFCPEWDSVARETGQRKIGQIAVAWDTDRDAAVQRAWEKMRWFAGGWKLNTELRSPAAFAAAARGVQPDDVAGGIPCGAAVEPIVAAARTFWEAGFTDVAISQIGVDKDPQGFFRFAETELLPALREAATGR</sequence>
<dbReference type="GO" id="GO:0016491">
    <property type="term" value="F:oxidoreductase activity"/>
    <property type="evidence" value="ECO:0007669"/>
    <property type="project" value="UniProtKB-KW"/>
</dbReference>